<feature type="coiled-coil region" evidence="1">
    <location>
        <begin position="104"/>
        <end position="131"/>
    </location>
</feature>
<dbReference type="GeneID" id="78412388"/>
<dbReference type="EMBL" id="ACKZ01000029">
    <property type="protein sequence ID" value="EEW36506.1"/>
    <property type="molecule type" value="Genomic_DNA"/>
</dbReference>
<proteinExistence type="predicted"/>
<name>C8NIV9_9LACT</name>
<protein>
    <submittedName>
        <fullName evidence="2">Uncharacterized protein</fullName>
    </submittedName>
</protein>
<feature type="coiled-coil region" evidence="1">
    <location>
        <begin position="4"/>
        <end position="67"/>
    </location>
</feature>
<dbReference type="STRING" id="638301.HMPREF0444_1854"/>
<dbReference type="AlphaFoldDB" id="C8NIV9"/>
<dbReference type="Proteomes" id="UP000005926">
    <property type="component" value="Unassembled WGS sequence"/>
</dbReference>
<accession>C8NIV9</accession>
<reference evidence="2 3" key="1">
    <citation type="submission" date="2009-08" db="EMBL/GenBank/DDBJ databases">
        <authorList>
            <person name="Muzny D."/>
            <person name="Qin X."/>
            <person name="Deng J."/>
            <person name="Jiang H."/>
            <person name="Liu Y."/>
            <person name="Qu J."/>
            <person name="Song X.-Z."/>
            <person name="Zhang L."/>
            <person name="Thornton R."/>
            <person name="Coyle M."/>
            <person name="Francisco L."/>
            <person name="Jackson L."/>
            <person name="Javaid M."/>
            <person name="Korchina V."/>
            <person name="Kovar C."/>
            <person name="Mata R."/>
            <person name="Mathew T."/>
            <person name="Ngo R."/>
            <person name="Nguyen L."/>
            <person name="Nguyen N."/>
            <person name="Okwuonu G."/>
            <person name="Ongeri F."/>
            <person name="Pham C."/>
            <person name="Simmons D."/>
            <person name="Wilczek-Boney K."/>
            <person name="Hale W."/>
            <person name="Jakkamsetti A."/>
            <person name="Pham P."/>
            <person name="Ruth R."/>
            <person name="San Lucas F."/>
            <person name="Warren J."/>
            <person name="Zhang J."/>
            <person name="Zhao Z."/>
            <person name="Zhou C."/>
            <person name="Zhu D."/>
            <person name="Lee S."/>
            <person name="Bess C."/>
            <person name="Blankenburg K."/>
            <person name="Forbes L."/>
            <person name="Fu Q."/>
            <person name="Gubbala S."/>
            <person name="Hirani K."/>
            <person name="Jayaseelan J.C."/>
            <person name="Lara F."/>
            <person name="Munidasa M."/>
            <person name="Palculict T."/>
            <person name="Patil S."/>
            <person name="Pu L.-L."/>
            <person name="Saada N."/>
            <person name="Tang L."/>
            <person name="Weissenberger G."/>
            <person name="Zhu Y."/>
            <person name="Hemphill L."/>
            <person name="Shang Y."/>
            <person name="Youmans B."/>
            <person name="Ayvaz T."/>
            <person name="Ross M."/>
            <person name="Santibanez J."/>
            <person name="Aqrawi P."/>
            <person name="Gross S."/>
            <person name="Joshi V."/>
            <person name="Fowler G."/>
            <person name="Nazareth L."/>
            <person name="Reid J."/>
            <person name="Worley K."/>
            <person name="Petrosino J."/>
            <person name="Highlander S."/>
            <person name="Gibbs R."/>
        </authorList>
    </citation>
    <scope>NUCLEOTIDE SEQUENCE [LARGE SCALE GENOMIC DNA]</scope>
    <source>
        <strain evidence="2 3">ATCC 49175</strain>
    </source>
</reference>
<gene>
    <name evidence="2" type="ORF">HMPREF0444_1854</name>
</gene>
<dbReference type="RefSeq" id="WP_005606499.1">
    <property type="nucleotide sequence ID" value="NZ_CP102283.1"/>
</dbReference>
<dbReference type="HOGENOM" id="CLU_1914108_0_0_9"/>
<sequence length="132" mass="16141">MDKKGTLQSRLRKICAEIDEIKNEEKRELSKIEEKTRRVNSFRRELANMLEQKYQVSVQELKNNEDQVVDYEKMSQLFQLYYEANDEKFYRTLNSLDRESEKIQLEYKTKLRKKSEEMEDLQIEIYRLEDEG</sequence>
<evidence type="ECO:0000313" key="2">
    <source>
        <dbReference type="EMBL" id="EEW36506.1"/>
    </source>
</evidence>
<keyword evidence="3" id="KW-1185">Reference proteome</keyword>
<evidence type="ECO:0000256" key="1">
    <source>
        <dbReference type="SAM" id="Coils"/>
    </source>
</evidence>
<evidence type="ECO:0000313" key="3">
    <source>
        <dbReference type="Proteomes" id="UP000005926"/>
    </source>
</evidence>
<keyword evidence="1" id="KW-0175">Coiled coil</keyword>
<comment type="caution">
    <text evidence="2">The sequence shown here is derived from an EMBL/GenBank/DDBJ whole genome shotgun (WGS) entry which is preliminary data.</text>
</comment>
<organism evidence="2 3">
    <name type="scientific">Granulicatella adiacens ATCC 49175</name>
    <dbReference type="NCBI Taxonomy" id="638301"/>
    <lineage>
        <taxon>Bacteria</taxon>
        <taxon>Bacillati</taxon>
        <taxon>Bacillota</taxon>
        <taxon>Bacilli</taxon>
        <taxon>Lactobacillales</taxon>
        <taxon>Carnobacteriaceae</taxon>
        <taxon>Granulicatella</taxon>
    </lineage>
</organism>